<organism evidence="2 3">
    <name type="scientific">Glutamicibacter soli</name>
    <dbReference type="NCBI Taxonomy" id="453836"/>
    <lineage>
        <taxon>Bacteria</taxon>
        <taxon>Bacillati</taxon>
        <taxon>Actinomycetota</taxon>
        <taxon>Actinomycetes</taxon>
        <taxon>Micrococcales</taxon>
        <taxon>Micrococcaceae</taxon>
        <taxon>Glutamicibacter</taxon>
    </lineage>
</organism>
<sequence>MLKKIAACAAVLAVSITALTGCSGKLSTEETCTYLNDKAAEQNLNQKMKEVSTALISGDTAKFKDTTTEAASLLQDVADRTSDDKLADALKLSADMTHKMAEAMAADGLSLMDMADKLEEFDTPELTAAEEYMNTACPSMPALD</sequence>
<accession>A0A6L9G6C5</accession>
<name>A0A6L9G6C5_9MICC</name>
<dbReference type="EMBL" id="WYDN01000009">
    <property type="protein sequence ID" value="NAZ16543.1"/>
    <property type="molecule type" value="Genomic_DNA"/>
</dbReference>
<comment type="caution">
    <text evidence="2">The sequence shown here is derived from an EMBL/GenBank/DDBJ whole genome shotgun (WGS) entry which is preliminary data.</text>
</comment>
<dbReference type="AlphaFoldDB" id="A0A6L9G6C5"/>
<gene>
    <name evidence="2" type="ORF">GT020_10785</name>
</gene>
<dbReference type="RefSeq" id="WP_161449287.1">
    <property type="nucleotide sequence ID" value="NZ_WYDN01000009.1"/>
</dbReference>
<feature type="signal peptide" evidence="1">
    <location>
        <begin position="1"/>
        <end position="20"/>
    </location>
</feature>
<protein>
    <submittedName>
        <fullName evidence="2">Uncharacterized protein</fullName>
    </submittedName>
</protein>
<reference evidence="2 3" key="1">
    <citation type="submission" date="2020-01" db="EMBL/GenBank/DDBJ databases">
        <title>Glutamicibacter soli M275.</title>
        <authorList>
            <person name="Meng X."/>
        </authorList>
    </citation>
    <scope>NUCLEOTIDE SEQUENCE [LARGE SCALE GENOMIC DNA]</scope>
    <source>
        <strain evidence="2 3">M275</strain>
    </source>
</reference>
<evidence type="ECO:0000313" key="2">
    <source>
        <dbReference type="EMBL" id="NAZ16543.1"/>
    </source>
</evidence>
<keyword evidence="1" id="KW-0732">Signal</keyword>
<proteinExistence type="predicted"/>
<dbReference type="Proteomes" id="UP000477543">
    <property type="component" value="Unassembled WGS sequence"/>
</dbReference>
<evidence type="ECO:0000313" key="3">
    <source>
        <dbReference type="Proteomes" id="UP000477543"/>
    </source>
</evidence>
<evidence type="ECO:0000256" key="1">
    <source>
        <dbReference type="SAM" id="SignalP"/>
    </source>
</evidence>
<feature type="chain" id="PRO_5038580396" evidence="1">
    <location>
        <begin position="21"/>
        <end position="144"/>
    </location>
</feature>
<dbReference type="PROSITE" id="PS51257">
    <property type="entry name" value="PROKAR_LIPOPROTEIN"/>
    <property type="match status" value="1"/>
</dbReference>